<evidence type="ECO:0000256" key="3">
    <source>
        <dbReference type="ARBA" id="ARBA00012733"/>
    </source>
</evidence>
<dbReference type="PANTHER" id="PTHR10628:SF30">
    <property type="entry name" value="EXO-ALPHA-SIALIDASE"/>
    <property type="match status" value="1"/>
</dbReference>
<protein>
    <recommendedName>
        <fullName evidence="3">exo-alpha-sialidase</fullName>
        <ecNumber evidence="3">3.2.1.18</ecNumber>
    </recommendedName>
</protein>
<name>A0A9X2F8F4_9BACT</name>
<dbReference type="EC" id="3.2.1.18" evidence="3"/>
<dbReference type="GO" id="GO:0005737">
    <property type="term" value="C:cytoplasm"/>
    <property type="evidence" value="ECO:0007669"/>
    <property type="project" value="TreeGrafter"/>
</dbReference>
<dbReference type="CDD" id="cd14256">
    <property type="entry name" value="Dockerin_I"/>
    <property type="match status" value="1"/>
</dbReference>
<comment type="catalytic activity">
    <reaction evidence="1">
        <text>Hydrolysis of alpha-(2-&gt;3)-, alpha-(2-&gt;6)-, alpha-(2-&gt;8)- glycosidic linkages of terminal sialic acid residues in oligosaccharides, glycoproteins, glycolipids, colominic acid and synthetic substrates.</text>
        <dbReference type="EC" id="3.2.1.18"/>
    </reaction>
</comment>
<evidence type="ECO:0000256" key="2">
    <source>
        <dbReference type="ARBA" id="ARBA00009348"/>
    </source>
</evidence>
<evidence type="ECO:0000259" key="4">
    <source>
        <dbReference type="Pfam" id="PF13088"/>
    </source>
</evidence>
<keyword evidence="5" id="KW-0378">Hydrolase</keyword>
<dbReference type="GO" id="GO:0000272">
    <property type="term" value="P:polysaccharide catabolic process"/>
    <property type="evidence" value="ECO:0007669"/>
    <property type="project" value="InterPro"/>
</dbReference>
<dbReference type="GO" id="GO:0009313">
    <property type="term" value="P:oligosaccharide catabolic process"/>
    <property type="evidence" value="ECO:0007669"/>
    <property type="project" value="TreeGrafter"/>
</dbReference>
<keyword evidence="6" id="KW-1185">Reference proteome</keyword>
<dbReference type="InterPro" id="IPR036439">
    <property type="entry name" value="Dockerin_dom_sf"/>
</dbReference>
<dbReference type="Pfam" id="PF00404">
    <property type="entry name" value="Dockerin_1"/>
    <property type="match status" value="1"/>
</dbReference>
<dbReference type="CDD" id="cd15482">
    <property type="entry name" value="Sialidase_non-viral"/>
    <property type="match status" value="1"/>
</dbReference>
<dbReference type="InterPro" id="IPR036278">
    <property type="entry name" value="Sialidase_sf"/>
</dbReference>
<gene>
    <name evidence="5" type="ORF">NG895_10145</name>
</gene>
<dbReference type="SUPFAM" id="SSF50939">
    <property type="entry name" value="Sialidases"/>
    <property type="match status" value="1"/>
</dbReference>
<dbReference type="Proteomes" id="UP001155241">
    <property type="component" value="Unassembled WGS sequence"/>
</dbReference>
<dbReference type="SUPFAM" id="SSF63446">
    <property type="entry name" value="Type I dockerin domain"/>
    <property type="match status" value="1"/>
</dbReference>
<dbReference type="GO" id="GO:0016020">
    <property type="term" value="C:membrane"/>
    <property type="evidence" value="ECO:0007669"/>
    <property type="project" value="TreeGrafter"/>
</dbReference>
<dbReference type="AlphaFoldDB" id="A0A9X2F8F4"/>
<dbReference type="Pfam" id="PF13088">
    <property type="entry name" value="BNR_2"/>
    <property type="match status" value="1"/>
</dbReference>
<dbReference type="InterPro" id="IPR026856">
    <property type="entry name" value="Sialidase_fam"/>
</dbReference>
<keyword evidence="5" id="KW-0326">Glycosidase</keyword>
<dbReference type="InterPro" id="IPR018247">
    <property type="entry name" value="EF_Hand_1_Ca_BS"/>
</dbReference>
<dbReference type="EMBL" id="JAMXLR010000036">
    <property type="protein sequence ID" value="MCO6044267.1"/>
    <property type="molecule type" value="Genomic_DNA"/>
</dbReference>
<comment type="similarity">
    <text evidence="2">Belongs to the glycosyl hydrolase 33 family.</text>
</comment>
<dbReference type="Gene3D" id="2.120.10.10">
    <property type="match status" value="1"/>
</dbReference>
<proteinExistence type="inferred from homology"/>
<evidence type="ECO:0000256" key="1">
    <source>
        <dbReference type="ARBA" id="ARBA00000427"/>
    </source>
</evidence>
<dbReference type="GO" id="GO:0006689">
    <property type="term" value="P:ganglioside catabolic process"/>
    <property type="evidence" value="ECO:0007669"/>
    <property type="project" value="TreeGrafter"/>
</dbReference>
<dbReference type="GO" id="GO:0004308">
    <property type="term" value="F:exo-alpha-sialidase activity"/>
    <property type="evidence" value="ECO:0007669"/>
    <property type="project" value="UniProtKB-EC"/>
</dbReference>
<dbReference type="RefSeq" id="WP_252852371.1">
    <property type="nucleotide sequence ID" value="NZ_JAMXLR010000036.1"/>
</dbReference>
<dbReference type="PROSITE" id="PS00018">
    <property type="entry name" value="EF_HAND_1"/>
    <property type="match status" value="1"/>
</dbReference>
<reference evidence="5" key="1">
    <citation type="submission" date="2022-06" db="EMBL/GenBank/DDBJ databases">
        <title>Aeoliella straminimaris, a novel planctomycete from sediments.</title>
        <authorList>
            <person name="Vitorino I.R."/>
            <person name="Lage O.M."/>
        </authorList>
    </citation>
    <scope>NUCLEOTIDE SEQUENCE</scope>
    <source>
        <strain evidence="5">ICT_H6.2</strain>
    </source>
</reference>
<dbReference type="InterPro" id="IPR011040">
    <property type="entry name" value="Sialidase"/>
</dbReference>
<dbReference type="InterPro" id="IPR002105">
    <property type="entry name" value="Dockerin_1_rpt"/>
</dbReference>
<accession>A0A9X2F8F4</accession>
<evidence type="ECO:0000313" key="5">
    <source>
        <dbReference type="EMBL" id="MCO6044267.1"/>
    </source>
</evidence>
<dbReference type="Gene3D" id="1.10.1330.10">
    <property type="entry name" value="Dockerin domain"/>
    <property type="match status" value="1"/>
</dbReference>
<sequence length="499" mass="54234">MRFVNTQLLSLLAVAAALLVGATNIRAEIVKRLVFESGQEGYNIYRIPTIVKAANGDLLAFAEARSGGDASEIDIVMKRSSDNGDSWGQLQVVIENDRYRGWDGLPTTDVTAGNQSPVVDHLDPLHPGRIWMPFTLENDRVFVTYSDDHGATWRLDNAGRAREITPDVKLDSWGWYATGPVHGIQLTRGESRGRLIVPSDHRAGGWGAHVVYSDDHGATWELGAIDTRDSTDSVRPNENTAVELVDGRVYFNARDQNGSAPGNRAVAYSSDGGASYDEPFTPAPEFVTPVVQNSVMRLRATDMGDSENVLLYSGPGQAGSRNDMTIRVSFDESATWVKHTLIHAGPSAYSDLVAIDSDHFGVLWEAGDSLYEQILFGYMAFDDLDPIGFNGIDGDVNQDGVVNIDDLNHFISVWSPVSDKEFLGGADNYLNGDLNFDNRQDVSDAALLRRHLLQAGVSTSGLEALMRPVPEPSTLLLGALSSCYLLGSKVSTRASLSDP</sequence>
<dbReference type="PANTHER" id="PTHR10628">
    <property type="entry name" value="SIALIDASE"/>
    <property type="match status" value="1"/>
</dbReference>
<organism evidence="5 6">
    <name type="scientific">Aeoliella straminimaris</name>
    <dbReference type="NCBI Taxonomy" id="2954799"/>
    <lineage>
        <taxon>Bacteria</taxon>
        <taxon>Pseudomonadati</taxon>
        <taxon>Planctomycetota</taxon>
        <taxon>Planctomycetia</taxon>
        <taxon>Pirellulales</taxon>
        <taxon>Lacipirellulaceae</taxon>
        <taxon>Aeoliella</taxon>
    </lineage>
</organism>
<evidence type="ECO:0000313" key="6">
    <source>
        <dbReference type="Proteomes" id="UP001155241"/>
    </source>
</evidence>
<feature type="domain" description="Sialidase" evidence="4">
    <location>
        <begin position="56"/>
        <end position="354"/>
    </location>
</feature>
<comment type="caution">
    <text evidence="5">The sequence shown here is derived from an EMBL/GenBank/DDBJ whole genome shotgun (WGS) entry which is preliminary data.</text>
</comment>